<evidence type="ECO:0000313" key="1">
    <source>
        <dbReference type="EMBL" id="AIQ92189.1"/>
    </source>
</evidence>
<accession>A0A089QC67</accession>
<dbReference type="Proteomes" id="UP000029492">
    <property type="component" value="Chromosome"/>
</dbReference>
<gene>
    <name evidence="1" type="ORF">MOC_4434</name>
</gene>
<proteinExistence type="predicted"/>
<dbReference type="GeneID" id="96606967"/>
<sequence>MTDRKPPFRPADAVDVLGEVEGDFVLPLCLPGSNLLIGEDLAMLVLSTIHGQRVGLPLSPQGVADLHTVLGEALRLLQARERGPVQ</sequence>
<protein>
    <submittedName>
        <fullName evidence="1">Protein of unassigned function</fullName>
    </submittedName>
</protein>
<dbReference type="AlphaFoldDB" id="A0A089QC67"/>
<reference evidence="1 2" key="1">
    <citation type="journal article" date="2014" name="PLoS ONE">
        <title>Genome Information of Methylobacterium oryzae, a Plant-Probiotic Methylotroph in the Phyllosphere.</title>
        <authorList>
            <person name="Kwak M.J."/>
            <person name="Jeong H."/>
            <person name="Madhaiyan M."/>
            <person name="Lee Y."/>
            <person name="Sa T.M."/>
            <person name="Oh T.K."/>
            <person name="Kim J.F."/>
        </authorList>
    </citation>
    <scope>NUCLEOTIDE SEQUENCE [LARGE SCALE GENOMIC DNA]</scope>
    <source>
        <strain evidence="1 2">CBMB20</strain>
    </source>
</reference>
<dbReference type="STRING" id="693986.MOC_4434"/>
<dbReference type="eggNOG" id="ENOG502ZYW5">
    <property type="taxonomic scope" value="Bacteria"/>
</dbReference>
<keyword evidence="2" id="KW-1185">Reference proteome</keyword>
<dbReference type="RefSeq" id="WP_043357761.1">
    <property type="nucleotide sequence ID" value="NZ_CP003811.1"/>
</dbReference>
<name>A0A089QC67_9HYPH</name>
<evidence type="ECO:0000313" key="2">
    <source>
        <dbReference type="Proteomes" id="UP000029492"/>
    </source>
</evidence>
<dbReference type="KEGG" id="mor:MOC_4434"/>
<dbReference type="EMBL" id="CP003811">
    <property type="protein sequence ID" value="AIQ92189.1"/>
    <property type="molecule type" value="Genomic_DNA"/>
</dbReference>
<dbReference type="HOGENOM" id="CLU_2206925_0_0_5"/>
<organism evidence="1 2">
    <name type="scientific">Methylobacterium oryzae CBMB20</name>
    <dbReference type="NCBI Taxonomy" id="693986"/>
    <lineage>
        <taxon>Bacteria</taxon>
        <taxon>Pseudomonadati</taxon>
        <taxon>Pseudomonadota</taxon>
        <taxon>Alphaproteobacteria</taxon>
        <taxon>Hyphomicrobiales</taxon>
        <taxon>Methylobacteriaceae</taxon>
        <taxon>Methylobacterium</taxon>
    </lineage>
</organism>